<dbReference type="HOGENOM" id="CLU_2962306_0_0_1"/>
<dbReference type="EMBL" id="GL945430">
    <property type="protein sequence ID" value="EGO28692.1"/>
    <property type="molecule type" value="Genomic_DNA"/>
</dbReference>
<accession>F8NJV6</accession>
<dbReference type="AlphaFoldDB" id="F8NJV6"/>
<dbReference type="KEGG" id="sla:SERLADRAFT_459386"/>
<gene>
    <name evidence="1" type="ORF">SERLADRAFT_459386</name>
</gene>
<evidence type="ECO:0000313" key="2">
    <source>
        <dbReference type="Proteomes" id="UP000008064"/>
    </source>
</evidence>
<reference evidence="2" key="1">
    <citation type="journal article" date="2011" name="Science">
        <title>The plant cell wall-decomposing machinery underlies the functional diversity of forest fungi.</title>
        <authorList>
            <person name="Eastwood D.C."/>
            <person name="Floudas D."/>
            <person name="Binder M."/>
            <person name="Majcherczyk A."/>
            <person name="Schneider P."/>
            <person name="Aerts A."/>
            <person name="Asiegbu F.O."/>
            <person name="Baker S.E."/>
            <person name="Barry K."/>
            <person name="Bendiksby M."/>
            <person name="Blumentritt M."/>
            <person name="Coutinho P.M."/>
            <person name="Cullen D."/>
            <person name="de Vries R.P."/>
            <person name="Gathman A."/>
            <person name="Goodell B."/>
            <person name="Henrissat B."/>
            <person name="Ihrmark K."/>
            <person name="Kauserud H."/>
            <person name="Kohler A."/>
            <person name="LaButti K."/>
            <person name="Lapidus A."/>
            <person name="Lavin J.L."/>
            <person name="Lee Y.-H."/>
            <person name="Lindquist E."/>
            <person name="Lilly W."/>
            <person name="Lucas S."/>
            <person name="Morin E."/>
            <person name="Murat C."/>
            <person name="Oguiza J.A."/>
            <person name="Park J."/>
            <person name="Pisabarro A.G."/>
            <person name="Riley R."/>
            <person name="Rosling A."/>
            <person name="Salamov A."/>
            <person name="Schmidt O."/>
            <person name="Schmutz J."/>
            <person name="Skrede I."/>
            <person name="Stenlid J."/>
            <person name="Wiebenga A."/>
            <person name="Xie X."/>
            <person name="Kuees U."/>
            <person name="Hibbett D.S."/>
            <person name="Hoffmeister D."/>
            <person name="Hoegberg N."/>
            <person name="Martin F."/>
            <person name="Grigoriev I.V."/>
            <person name="Watkinson S.C."/>
        </authorList>
    </citation>
    <scope>NUCLEOTIDE SEQUENCE [LARGE SCALE GENOMIC DNA]</scope>
    <source>
        <strain evidence="2">S7.9</strain>
    </source>
</reference>
<dbReference type="RefSeq" id="XP_007314891.1">
    <property type="nucleotide sequence ID" value="XM_007314829.1"/>
</dbReference>
<protein>
    <submittedName>
        <fullName evidence="1">Uncharacterized protein</fullName>
    </submittedName>
</protein>
<sequence length="59" mass="6512">MFLFQPSAPRQQFGDSSIIHLQSGIQSPQIITIIADQNIHPKSNWVTETDSEAFSAALV</sequence>
<organism evidence="2">
    <name type="scientific">Serpula lacrymans var. lacrymans (strain S7.9)</name>
    <name type="common">Dry rot fungus</name>
    <dbReference type="NCBI Taxonomy" id="578457"/>
    <lineage>
        <taxon>Eukaryota</taxon>
        <taxon>Fungi</taxon>
        <taxon>Dikarya</taxon>
        <taxon>Basidiomycota</taxon>
        <taxon>Agaricomycotina</taxon>
        <taxon>Agaricomycetes</taxon>
        <taxon>Agaricomycetidae</taxon>
        <taxon>Boletales</taxon>
        <taxon>Coniophorineae</taxon>
        <taxon>Serpulaceae</taxon>
        <taxon>Serpula</taxon>
    </lineage>
</organism>
<evidence type="ECO:0000313" key="1">
    <source>
        <dbReference type="EMBL" id="EGO28692.1"/>
    </source>
</evidence>
<name>F8NJV6_SERL9</name>
<dbReference type="Proteomes" id="UP000008064">
    <property type="component" value="Unassembled WGS sequence"/>
</dbReference>
<proteinExistence type="predicted"/>
<dbReference type="GeneID" id="18817882"/>